<dbReference type="PROSITE" id="PS50110">
    <property type="entry name" value="RESPONSE_REGULATORY"/>
    <property type="match status" value="1"/>
</dbReference>
<name>A0ABU3C929_9FLAO</name>
<dbReference type="EMBL" id="JAVRHQ010000008">
    <property type="protein sequence ID" value="MDT0642824.1"/>
    <property type="molecule type" value="Genomic_DNA"/>
</dbReference>
<dbReference type="SUPFAM" id="SSF52172">
    <property type="entry name" value="CheY-like"/>
    <property type="match status" value="1"/>
</dbReference>
<dbReference type="Gene3D" id="3.40.50.2300">
    <property type="match status" value="1"/>
</dbReference>
<dbReference type="PANTHER" id="PTHR44591:SF3">
    <property type="entry name" value="RESPONSE REGULATORY DOMAIN-CONTAINING PROTEIN"/>
    <property type="match status" value="1"/>
</dbReference>
<dbReference type="InterPro" id="IPR011006">
    <property type="entry name" value="CheY-like_superfamily"/>
</dbReference>
<dbReference type="InterPro" id="IPR050595">
    <property type="entry name" value="Bact_response_regulator"/>
</dbReference>
<dbReference type="RefSeq" id="WP_311534455.1">
    <property type="nucleotide sequence ID" value="NZ_JAVRHQ010000008.1"/>
</dbReference>
<gene>
    <name evidence="4" type="ORF">RM553_08275</name>
</gene>
<sequence>MEKILIIEDNPMVSKSLEFKLSRDGYEVFIAEDGRVAKEILEKQKFDLILTDLMLPFVTGIQLIEHVKAVYPGTPIIVLSTSKQEDIIMDAFNLGVEDFITKPFSPNELSVRVKRSIKSASLPEIK</sequence>
<keyword evidence="5" id="KW-1185">Reference proteome</keyword>
<dbReference type="Pfam" id="PF00072">
    <property type="entry name" value="Response_reg"/>
    <property type="match status" value="1"/>
</dbReference>
<dbReference type="InterPro" id="IPR001789">
    <property type="entry name" value="Sig_transdc_resp-reg_receiver"/>
</dbReference>
<dbReference type="Proteomes" id="UP001262889">
    <property type="component" value="Unassembled WGS sequence"/>
</dbReference>
<organism evidence="4 5">
    <name type="scientific">Autumnicola tepida</name>
    <dbReference type="NCBI Taxonomy" id="3075595"/>
    <lineage>
        <taxon>Bacteria</taxon>
        <taxon>Pseudomonadati</taxon>
        <taxon>Bacteroidota</taxon>
        <taxon>Flavobacteriia</taxon>
        <taxon>Flavobacteriales</taxon>
        <taxon>Flavobacteriaceae</taxon>
        <taxon>Autumnicola</taxon>
    </lineage>
</organism>
<evidence type="ECO:0000259" key="3">
    <source>
        <dbReference type="PROSITE" id="PS50110"/>
    </source>
</evidence>
<reference evidence="4 5" key="1">
    <citation type="submission" date="2023-09" db="EMBL/GenBank/DDBJ databases">
        <authorList>
            <person name="Rey-Velasco X."/>
        </authorList>
    </citation>
    <scope>NUCLEOTIDE SEQUENCE [LARGE SCALE GENOMIC DNA]</scope>
    <source>
        <strain evidence="4 5">F363</strain>
    </source>
</reference>
<dbReference type="SMART" id="SM00448">
    <property type="entry name" value="REC"/>
    <property type="match status" value="1"/>
</dbReference>
<evidence type="ECO:0000313" key="5">
    <source>
        <dbReference type="Proteomes" id="UP001262889"/>
    </source>
</evidence>
<evidence type="ECO:0000313" key="4">
    <source>
        <dbReference type="EMBL" id="MDT0642824.1"/>
    </source>
</evidence>
<feature type="modified residue" description="4-aspartylphosphate" evidence="2">
    <location>
        <position position="52"/>
    </location>
</feature>
<evidence type="ECO:0000256" key="2">
    <source>
        <dbReference type="PROSITE-ProRule" id="PRU00169"/>
    </source>
</evidence>
<keyword evidence="1 2" id="KW-0597">Phosphoprotein</keyword>
<dbReference type="PANTHER" id="PTHR44591">
    <property type="entry name" value="STRESS RESPONSE REGULATOR PROTEIN 1"/>
    <property type="match status" value="1"/>
</dbReference>
<feature type="domain" description="Response regulatory" evidence="3">
    <location>
        <begin position="3"/>
        <end position="117"/>
    </location>
</feature>
<comment type="caution">
    <text evidence="4">The sequence shown here is derived from an EMBL/GenBank/DDBJ whole genome shotgun (WGS) entry which is preliminary data.</text>
</comment>
<proteinExistence type="predicted"/>
<protein>
    <submittedName>
        <fullName evidence="4">Response regulator</fullName>
    </submittedName>
</protein>
<evidence type="ECO:0000256" key="1">
    <source>
        <dbReference type="ARBA" id="ARBA00022553"/>
    </source>
</evidence>
<accession>A0ABU3C929</accession>
<dbReference type="CDD" id="cd00156">
    <property type="entry name" value="REC"/>
    <property type="match status" value="1"/>
</dbReference>